<dbReference type="AlphaFoldDB" id="A0A1H5U4K6"/>
<name>A0A1H5U4K6_NITMU</name>
<evidence type="ECO:0000256" key="4">
    <source>
        <dbReference type="ARBA" id="ARBA00011905"/>
    </source>
</evidence>
<dbReference type="Gene3D" id="3.40.50.150">
    <property type="entry name" value="Vaccinia Virus protein VP39"/>
    <property type="match status" value="1"/>
</dbReference>
<dbReference type="NCBIfam" id="TIGR03840">
    <property type="entry name" value="TMPT_Se_Te"/>
    <property type="match status" value="1"/>
</dbReference>
<dbReference type="PROSITE" id="PS51585">
    <property type="entry name" value="SAM_MT_TPMT"/>
    <property type="match status" value="1"/>
</dbReference>
<comment type="similarity">
    <text evidence="3 9">Belongs to the class I-like SAM-binding methyltransferase superfamily. TPMT family.</text>
</comment>
<evidence type="ECO:0000256" key="7">
    <source>
        <dbReference type="ARBA" id="ARBA00022679"/>
    </source>
</evidence>
<keyword evidence="8 9" id="KW-0949">S-adenosyl-L-methionine</keyword>
<evidence type="ECO:0000256" key="2">
    <source>
        <dbReference type="ARBA" id="ARBA00004496"/>
    </source>
</evidence>
<gene>
    <name evidence="9" type="primary">tpm</name>
    <name evidence="10" type="ORF">SAMN05216403_10669</name>
</gene>
<dbReference type="SUPFAM" id="SSF53335">
    <property type="entry name" value="S-adenosyl-L-methionine-dependent methyltransferases"/>
    <property type="match status" value="1"/>
</dbReference>
<keyword evidence="5 9" id="KW-0963">Cytoplasm</keyword>
<dbReference type="GO" id="GO:0032259">
    <property type="term" value="P:methylation"/>
    <property type="evidence" value="ECO:0007669"/>
    <property type="project" value="UniProtKB-KW"/>
</dbReference>
<feature type="binding site" evidence="9">
    <location>
        <position position="17"/>
    </location>
    <ligand>
        <name>S-adenosyl-L-methionine</name>
        <dbReference type="ChEBI" id="CHEBI:59789"/>
    </ligand>
</feature>
<dbReference type="Pfam" id="PF05724">
    <property type="entry name" value="TPMT"/>
    <property type="match status" value="1"/>
</dbReference>
<dbReference type="FunFam" id="3.40.50.150:FF:000101">
    <property type="entry name" value="Thiopurine S-methyltransferase"/>
    <property type="match status" value="1"/>
</dbReference>
<dbReference type="InterPro" id="IPR008854">
    <property type="entry name" value="TPMT"/>
</dbReference>
<protein>
    <recommendedName>
        <fullName evidence="4 9">Thiopurine S-methyltransferase</fullName>
        <ecNumber evidence="4 9">2.1.1.67</ecNumber>
    </recommendedName>
    <alternativeName>
        <fullName evidence="9">Thiopurine methyltransferase</fullName>
    </alternativeName>
</protein>
<dbReference type="PANTHER" id="PTHR10259:SF11">
    <property type="entry name" value="THIOPURINE S-METHYLTRANSFERASE"/>
    <property type="match status" value="1"/>
</dbReference>
<evidence type="ECO:0000256" key="3">
    <source>
        <dbReference type="ARBA" id="ARBA00008145"/>
    </source>
</evidence>
<dbReference type="EC" id="2.1.1.67" evidence="4 9"/>
<comment type="catalytic activity">
    <reaction evidence="1 9">
        <text>S-adenosyl-L-methionine + a thiopurine = S-adenosyl-L-homocysteine + a thiopurine S-methylether.</text>
        <dbReference type="EC" id="2.1.1.67"/>
    </reaction>
</comment>
<evidence type="ECO:0000256" key="1">
    <source>
        <dbReference type="ARBA" id="ARBA00000903"/>
    </source>
</evidence>
<reference evidence="10 11" key="1">
    <citation type="submission" date="2016-10" db="EMBL/GenBank/DDBJ databases">
        <authorList>
            <person name="de Groot N.N."/>
        </authorList>
    </citation>
    <scope>NUCLEOTIDE SEQUENCE [LARGE SCALE GENOMIC DNA]</scope>
    <source>
        <strain evidence="10 11">Nl13</strain>
    </source>
</reference>
<dbReference type="InterPro" id="IPR022474">
    <property type="entry name" value="Thiopur_S-MeTfrase_Se/Te_detox"/>
</dbReference>
<dbReference type="EMBL" id="FNVK01000006">
    <property type="protein sequence ID" value="SEF69979.1"/>
    <property type="molecule type" value="Genomic_DNA"/>
</dbReference>
<dbReference type="GO" id="GO:0008119">
    <property type="term" value="F:thiopurine S-methyltransferase activity"/>
    <property type="evidence" value="ECO:0007669"/>
    <property type="project" value="UniProtKB-UniRule"/>
</dbReference>
<dbReference type="InterPro" id="IPR025835">
    <property type="entry name" value="Thiopurine_S-MeTrfase"/>
</dbReference>
<organism evidence="10 11">
    <name type="scientific">Nitrosospira multiformis (strain ATCC 25196 / NCIMB 11849 / C 71)</name>
    <dbReference type="NCBI Taxonomy" id="323848"/>
    <lineage>
        <taxon>Bacteria</taxon>
        <taxon>Pseudomonadati</taxon>
        <taxon>Pseudomonadota</taxon>
        <taxon>Betaproteobacteria</taxon>
        <taxon>Nitrosomonadales</taxon>
        <taxon>Nitrosomonadaceae</taxon>
        <taxon>Nitrosospira</taxon>
    </lineage>
</organism>
<dbReference type="PANTHER" id="PTHR10259">
    <property type="entry name" value="THIOPURINE S-METHYLTRANSFERASE"/>
    <property type="match status" value="1"/>
</dbReference>
<keyword evidence="7 9" id="KW-0808">Transferase</keyword>
<feature type="binding site" evidence="9">
    <location>
        <position position="52"/>
    </location>
    <ligand>
        <name>S-adenosyl-L-methionine</name>
        <dbReference type="ChEBI" id="CHEBI:59789"/>
    </ligand>
</feature>
<sequence length="227" mass="26415">MLGEHRKMKKEYWLERWRQEEIGFHQREINPYLSRYWPELQVAPGKRVFVPLCGKSRDMIWLREQNLSVLGVELSPLAVEAFFKENGYSPRHIIGEKFDQWDADGIHLLCGDFFDLKKDHLAQVDAVYDRASLVALPPETRHAYTDHLLCILPPAIRILLITFDYPQAEMSGPPFAVSTAEVEALYGKRTDIRLLAKFDVLTENPRFQQRGISRLQESIFLLMTRTA</sequence>
<accession>A0A1H5U4K6</accession>
<evidence type="ECO:0000313" key="10">
    <source>
        <dbReference type="EMBL" id="SEF69979.1"/>
    </source>
</evidence>
<dbReference type="NCBIfam" id="NF009732">
    <property type="entry name" value="PRK13255.1"/>
    <property type="match status" value="1"/>
</dbReference>
<proteinExistence type="inferred from homology"/>
<evidence type="ECO:0000256" key="8">
    <source>
        <dbReference type="ARBA" id="ARBA00022691"/>
    </source>
</evidence>
<dbReference type="Proteomes" id="UP000236751">
    <property type="component" value="Unassembled WGS sequence"/>
</dbReference>
<evidence type="ECO:0000256" key="6">
    <source>
        <dbReference type="ARBA" id="ARBA00022603"/>
    </source>
</evidence>
<dbReference type="CDD" id="cd02440">
    <property type="entry name" value="AdoMet_MTases"/>
    <property type="match status" value="1"/>
</dbReference>
<evidence type="ECO:0000256" key="5">
    <source>
        <dbReference type="ARBA" id="ARBA00022490"/>
    </source>
</evidence>
<comment type="subcellular location">
    <subcellularLocation>
        <location evidence="2 9">Cytoplasm</location>
    </subcellularLocation>
</comment>
<dbReference type="GO" id="GO:0010038">
    <property type="term" value="P:response to metal ion"/>
    <property type="evidence" value="ECO:0007669"/>
    <property type="project" value="InterPro"/>
</dbReference>
<dbReference type="GO" id="GO:0005737">
    <property type="term" value="C:cytoplasm"/>
    <property type="evidence" value="ECO:0007669"/>
    <property type="project" value="UniProtKB-SubCell"/>
</dbReference>
<dbReference type="InterPro" id="IPR029063">
    <property type="entry name" value="SAM-dependent_MTases_sf"/>
</dbReference>
<feature type="binding site" evidence="9">
    <location>
        <position position="73"/>
    </location>
    <ligand>
        <name>S-adenosyl-L-methionine</name>
        <dbReference type="ChEBI" id="CHEBI:59789"/>
    </ligand>
</feature>
<keyword evidence="6 9" id="KW-0489">Methyltransferase</keyword>
<feature type="binding site" evidence="9">
    <location>
        <position position="130"/>
    </location>
    <ligand>
        <name>S-adenosyl-L-methionine</name>
        <dbReference type="ChEBI" id="CHEBI:59789"/>
    </ligand>
</feature>
<dbReference type="HAMAP" id="MF_00812">
    <property type="entry name" value="Thiopur_methtran"/>
    <property type="match status" value="1"/>
</dbReference>
<evidence type="ECO:0000256" key="9">
    <source>
        <dbReference type="HAMAP-Rule" id="MF_00812"/>
    </source>
</evidence>
<dbReference type="PIRSF" id="PIRSF023956">
    <property type="entry name" value="Thiopurine_S-methyltransferase"/>
    <property type="match status" value="1"/>
</dbReference>
<evidence type="ECO:0000313" key="11">
    <source>
        <dbReference type="Proteomes" id="UP000236751"/>
    </source>
</evidence>